<name>A0A1G2P3D6_9BACT</name>
<accession>A0A1G2P3D6</accession>
<comment type="caution">
    <text evidence="2">The sequence shown here is derived from an EMBL/GenBank/DDBJ whole genome shotgun (WGS) entry which is preliminary data.</text>
</comment>
<feature type="transmembrane region" description="Helical" evidence="1">
    <location>
        <begin position="6"/>
        <end position="24"/>
    </location>
</feature>
<evidence type="ECO:0000313" key="3">
    <source>
        <dbReference type="Proteomes" id="UP000177269"/>
    </source>
</evidence>
<sequence length="270" mass="30998">MRTGYIILIIVALFLFVGGYILLVRPSRYMSKEKAFEIIQHNLNASSIFDNGSRTFDLSFLRDLHNWDDTAGDMFQTNRPQLIRGTDVVASFSVVGFEEVYSSQKDISADEKYWSFSWIRTSVLDESYSFYVDATSGVLSLVGHYQMKYISKENAFEHLQSFIREKSTGKDLGYYNWITKLKSYDDQDAKIQMFNLVYADMSDGRHILFNSETPSVGNRIVYGSTSNIVSANKYWIFSWHSPGVIDKTISFYLDALDGRVVEVTEYSSPE</sequence>
<evidence type="ECO:0000256" key="1">
    <source>
        <dbReference type="SAM" id="Phobius"/>
    </source>
</evidence>
<organism evidence="2 3">
    <name type="scientific">Candidatus Taylorbacteria bacterium RIFCSPLOWO2_12_FULL_43_20</name>
    <dbReference type="NCBI Taxonomy" id="1802332"/>
    <lineage>
        <taxon>Bacteria</taxon>
        <taxon>Candidatus Tayloriibacteriota</taxon>
    </lineage>
</organism>
<keyword evidence="1" id="KW-1133">Transmembrane helix</keyword>
<protein>
    <submittedName>
        <fullName evidence="2">Uncharacterized protein</fullName>
    </submittedName>
</protein>
<dbReference type="EMBL" id="MHSK01000006">
    <property type="protein sequence ID" value="OHA42793.1"/>
    <property type="molecule type" value="Genomic_DNA"/>
</dbReference>
<gene>
    <name evidence="2" type="ORF">A3G52_03245</name>
</gene>
<dbReference type="AlphaFoldDB" id="A0A1G2P3D6"/>
<keyword evidence="1" id="KW-0472">Membrane</keyword>
<proteinExistence type="predicted"/>
<keyword evidence="1" id="KW-0812">Transmembrane</keyword>
<reference evidence="2 3" key="1">
    <citation type="journal article" date="2016" name="Nat. Commun.">
        <title>Thousands of microbial genomes shed light on interconnected biogeochemical processes in an aquifer system.</title>
        <authorList>
            <person name="Anantharaman K."/>
            <person name="Brown C.T."/>
            <person name="Hug L.A."/>
            <person name="Sharon I."/>
            <person name="Castelle C.J."/>
            <person name="Probst A.J."/>
            <person name="Thomas B.C."/>
            <person name="Singh A."/>
            <person name="Wilkins M.J."/>
            <person name="Karaoz U."/>
            <person name="Brodie E.L."/>
            <person name="Williams K.H."/>
            <person name="Hubbard S.S."/>
            <person name="Banfield J.F."/>
        </authorList>
    </citation>
    <scope>NUCLEOTIDE SEQUENCE [LARGE SCALE GENOMIC DNA]</scope>
</reference>
<dbReference type="Proteomes" id="UP000177269">
    <property type="component" value="Unassembled WGS sequence"/>
</dbReference>
<evidence type="ECO:0000313" key="2">
    <source>
        <dbReference type="EMBL" id="OHA42793.1"/>
    </source>
</evidence>